<dbReference type="SMART" id="SM00054">
    <property type="entry name" value="EFh"/>
    <property type="match status" value="2"/>
</dbReference>
<feature type="domain" description="EF-hand" evidence="4">
    <location>
        <begin position="25"/>
        <end position="57"/>
    </location>
</feature>
<sequence length="57" mass="6787">MDRNGDGRISRKELRKFFKSHACKWSSKELKEYIKQIDTNGDGYISYDELRFALGKR</sequence>
<dbReference type="Gene3D" id="1.10.238.10">
    <property type="entry name" value="EF-hand"/>
    <property type="match status" value="2"/>
</dbReference>
<dbReference type="Proteomes" id="UP000728185">
    <property type="component" value="Unassembled WGS sequence"/>
</dbReference>
<dbReference type="OrthoDB" id="26525at2759"/>
<name>A0A8E0RXI3_9TREM</name>
<dbReference type="InterPro" id="IPR011992">
    <property type="entry name" value="EF-hand-dom_pair"/>
</dbReference>
<organism evidence="5 6">
    <name type="scientific">Fasciolopsis buskii</name>
    <dbReference type="NCBI Taxonomy" id="27845"/>
    <lineage>
        <taxon>Eukaryota</taxon>
        <taxon>Metazoa</taxon>
        <taxon>Spiralia</taxon>
        <taxon>Lophotrochozoa</taxon>
        <taxon>Platyhelminthes</taxon>
        <taxon>Trematoda</taxon>
        <taxon>Digenea</taxon>
        <taxon>Plagiorchiida</taxon>
        <taxon>Echinostomata</taxon>
        <taxon>Echinostomatoidea</taxon>
        <taxon>Fasciolidae</taxon>
        <taxon>Fasciolopsis</taxon>
    </lineage>
</organism>
<dbReference type="PANTHER" id="PTHR10891">
    <property type="entry name" value="EF-HAND CALCIUM-BINDING DOMAIN CONTAINING PROTEIN"/>
    <property type="match status" value="1"/>
</dbReference>
<gene>
    <name evidence="5" type="ORF">FBUS_01901</name>
</gene>
<keyword evidence="6" id="KW-1185">Reference proteome</keyword>
<evidence type="ECO:0000313" key="6">
    <source>
        <dbReference type="Proteomes" id="UP000728185"/>
    </source>
</evidence>
<evidence type="ECO:0000256" key="1">
    <source>
        <dbReference type="ARBA" id="ARBA00022723"/>
    </source>
</evidence>
<keyword evidence="2" id="KW-0677">Repeat</keyword>
<dbReference type="PROSITE" id="PS50222">
    <property type="entry name" value="EF_HAND_2"/>
    <property type="match status" value="2"/>
</dbReference>
<evidence type="ECO:0000313" key="5">
    <source>
        <dbReference type="EMBL" id="KAA0192027.1"/>
    </source>
</evidence>
<reference evidence="5" key="1">
    <citation type="submission" date="2019-05" db="EMBL/GenBank/DDBJ databases">
        <title>Annotation for the trematode Fasciolopsis buski.</title>
        <authorList>
            <person name="Choi Y.-J."/>
        </authorList>
    </citation>
    <scope>NUCLEOTIDE SEQUENCE</scope>
    <source>
        <strain evidence="5">HT</strain>
        <tissue evidence="5">Whole worm</tissue>
    </source>
</reference>
<dbReference type="Pfam" id="PF13499">
    <property type="entry name" value="EF-hand_7"/>
    <property type="match status" value="1"/>
</dbReference>
<feature type="domain" description="EF-hand" evidence="4">
    <location>
        <begin position="1"/>
        <end position="24"/>
    </location>
</feature>
<dbReference type="InterPro" id="IPR039647">
    <property type="entry name" value="EF_hand_pair_protein_CML-like"/>
</dbReference>
<keyword evidence="1" id="KW-0479">Metal-binding</keyword>
<proteinExistence type="predicted"/>
<dbReference type="AlphaFoldDB" id="A0A8E0RXI3"/>
<keyword evidence="3" id="KW-0106">Calcium</keyword>
<evidence type="ECO:0000256" key="2">
    <source>
        <dbReference type="ARBA" id="ARBA00022737"/>
    </source>
</evidence>
<dbReference type="CDD" id="cd00051">
    <property type="entry name" value="EFh"/>
    <property type="match status" value="1"/>
</dbReference>
<accession>A0A8E0RXI3</accession>
<dbReference type="InterPro" id="IPR018247">
    <property type="entry name" value="EF_Hand_1_Ca_BS"/>
</dbReference>
<dbReference type="InterPro" id="IPR002048">
    <property type="entry name" value="EF_hand_dom"/>
</dbReference>
<dbReference type="PROSITE" id="PS00018">
    <property type="entry name" value="EF_HAND_1"/>
    <property type="match status" value="2"/>
</dbReference>
<evidence type="ECO:0000256" key="3">
    <source>
        <dbReference type="ARBA" id="ARBA00022837"/>
    </source>
</evidence>
<dbReference type="SUPFAM" id="SSF47473">
    <property type="entry name" value="EF-hand"/>
    <property type="match status" value="1"/>
</dbReference>
<dbReference type="EMBL" id="LUCM01005951">
    <property type="protein sequence ID" value="KAA0192027.1"/>
    <property type="molecule type" value="Genomic_DNA"/>
</dbReference>
<dbReference type="GO" id="GO:0005509">
    <property type="term" value="F:calcium ion binding"/>
    <property type="evidence" value="ECO:0007669"/>
    <property type="project" value="InterPro"/>
</dbReference>
<comment type="caution">
    <text evidence="5">The sequence shown here is derived from an EMBL/GenBank/DDBJ whole genome shotgun (WGS) entry which is preliminary data.</text>
</comment>
<evidence type="ECO:0000259" key="4">
    <source>
        <dbReference type="PROSITE" id="PS50222"/>
    </source>
</evidence>
<protein>
    <recommendedName>
        <fullName evidence="4">EF-hand domain-containing protein</fullName>
    </recommendedName>
</protein>